<sequence>MKNTLQSNRDAARATDLSNRDDLDDPRVRTNLHQLMRLRAKAKDFSFLPQQPVQSLLAGRHASRVRGRGLNFEEIRAYHAGDDIRTIDWKVTARLRSPHTRVFTEERDRPTLLVVDQRIGMFFGTQHNMKSVTAAEAVALAAWRVIDVGDRVGMIVFDDQRYDTERISRSRNGVMRMLRTLVEYGGRLHADSPATHNPDMLGKAINAAERLATHNHLVVIISDFFGLNDSVRQRIRKIRSHNDVIAVLVHDPSASRLPTSNQFVISDGELQVEVPSKGSGLQRLQEATAGRIADVLKLQQELQIPVLPVSTAEDTSRQIQKLMGRR</sequence>
<evidence type="ECO:0000259" key="2">
    <source>
        <dbReference type="Pfam" id="PF01882"/>
    </source>
</evidence>
<feature type="compositionally biased region" description="Basic and acidic residues" evidence="1">
    <location>
        <begin position="10"/>
        <end position="26"/>
    </location>
</feature>
<reference evidence="3 4" key="1">
    <citation type="submission" date="2019-02" db="EMBL/GenBank/DDBJ databases">
        <title>Deep-cultivation of Planctomycetes and their phenomic and genomic characterization uncovers novel biology.</title>
        <authorList>
            <person name="Wiegand S."/>
            <person name="Jogler M."/>
            <person name="Boedeker C."/>
            <person name="Pinto D."/>
            <person name="Vollmers J."/>
            <person name="Rivas-Marin E."/>
            <person name="Kohn T."/>
            <person name="Peeters S.H."/>
            <person name="Heuer A."/>
            <person name="Rast P."/>
            <person name="Oberbeckmann S."/>
            <person name="Bunk B."/>
            <person name="Jeske O."/>
            <person name="Meyerdierks A."/>
            <person name="Storesund J.E."/>
            <person name="Kallscheuer N."/>
            <person name="Luecker S."/>
            <person name="Lage O.M."/>
            <person name="Pohl T."/>
            <person name="Merkel B.J."/>
            <person name="Hornburger P."/>
            <person name="Mueller R.-W."/>
            <person name="Bruemmer F."/>
            <person name="Labrenz M."/>
            <person name="Spormann A.M."/>
            <person name="Op Den Camp H."/>
            <person name="Overmann J."/>
            <person name="Amann R."/>
            <person name="Jetten M.S.M."/>
            <person name="Mascher T."/>
            <person name="Medema M.H."/>
            <person name="Devos D.P."/>
            <person name="Kaster A.-K."/>
            <person name="Ovreas L."/>
            <person name="Rohde M."/>
            <person name="Galperin M.Y."/>
            <person name="Jogler C."/>
        </authorList>
    </citation>
    <scope>NUCLEOTIDE SEQUENCE [LARGE SCALE GENOMIC DNA]</scope>
    <source>
        <strain evidence="3 4">Pla22</strain>
    </source>
</reference>
<feature type="domain" description="DUF58" evidence="2">
    <location>
        <begin position="74"/>
        <end position="271"/>
    </location>
</feature>
<name>A0A5C5WT14_9BACT</name>
<dbReference type="InterPro" id="IPR036465">
    <property type="entry name" value="vWFA_dom_sf"/>
</dbReference>
<keyword evidence="4" id="KW-1185">Reference proteome</keyword>
<protein>
    <recommendedName>
        <fullName evidence="2">DUF58 domain-containing protein</fullName>
    </recommendedName>
</protein>
<evidence type="ECO:0000256" key="1">
    <source>
        <dbReference type="SAM" id="MobiDB-lite"/>
    </source>
</evidence>
<dbReference type="SUPFAM" id="SSF53300">
    <property type="entry name" value="vWA-like"/>
    <property type="match status" value="1"/>
</dbReference>
<comment type="caution">
    <text evidence="3">The sequence shown here is derived from an EMBL/GenBank/DDBJ whole genome shotgun (WGS) entry which is preliminary data.</text>
</comment>
<gene>
    <name evidence="3" type="ORF">Pla22_05900</name>
</gene>
<dbReference type="RefSeq" id="WP_146513254.1">
    <property type="nucleotide sequence ID" value="NZ_SJPI01000001.1"/>
</dbReference>
<dbReference type="OrthoDB" id="9780819at2"/>
<evidence type="ECO:0000313" key="3">
    <source>
        <dbReference type="EMBL" id="TWT52962.1"/>
    </source>
</evidence>
<organism evidence="3 4">
    <name type="scientific">Rubripirellula amarantea</name>
    <dbReference type="NCBI Taxonomy" id="2527999"/>
    <lineage>
        <taxon>Bacteria</taxon>
        <taxon>Pseudomonadati</taxon>
        <taxon>Planctomycetota</taxon>
        <taxon>Planctomycetia</taxon>
        <taxon>Pirellulales</taxon>
        <taxon>Pirellulaceae</taxon>
        <taxon>Rubripirellula</taxon>
    </lineage>
</organism>
<dbReference type="InterPro" id="IPR002881">
    <property type="entry name" value="DUF58"/>
</dbReference>
<evidence type="ECO:0000313" key="4">
    <source>
        <dbReference type="Proteomes" id="UP000316598"/>
    </source>
</evidence>
<feature type="region of interest" description="Disordered" evidence="1">
    <location>
        <begin position="1"/>
        <end position="26"/>
    </location>
</feature>
<proteinExistence type="predicted"/>
<dbReference type="Pfam" id="PF01882">
    <property type="entry name" value="DUF58"/>
    <property type="match status" value="1"/>
</dbReference>
<dbReference type="AlphaFoldDB" id="A0A5C5WT14"/>
<accession>A0A5C5WT14</accession>
<dbReference type="PANTHER" id="PTHR33608">
    <property type="entry name" value="BLL2464 PROTEIN"/>
    <property type="match status" value="1"/>
</dbReference>
<dbReference type="Proteomes" id="UP000316598">
    <property type="component" value="Unassembled WGS sequence"/>
</dbReference>
<dbReference type="EMBL" id="SJPI01000001">
    <property type="protein sequence ID" value="TWT52962.1"/>
    <property type="molecule type" value="Genomic_DNA"/>
</dbReference>
<dbReference type="PANTHER" id="PTHR33608:SF12">
    <property type="entry name" value="DUF58 DOMAIN-CONTAINING PROTEIN"/>
    <property type="match status" value="1"/>
</dbReference>